<dbReference type="SUPFAM" id="SSF55785">
    <property type="entry name" value="PYP-like sensor domain (PAS domain)"/>
    <property type="match status" value="1"/>
</dbReference>
<dbReference type="Gene3D" id="3.40.50.2300">
    <property type="match status" value="1"/>
</dbReference>
<dbReference type="AlphaFoldDB" id="A0A7U3YNI8"/>
<dbReference type="InterPro" id="IPR003660">
    <property type="entry name" value="HAMP_dom"/>
</dbReference>
<evidence type="ECO:0000256" key="5">
    <source>
        <dbReference type="ARBA" id="ARBA00022553"/>
    </source>
</evidence>
<dbReference type="Gene3D" id="3.30.450.20">
    <property type="entry name" value="PAS domain"/>
    <property type="match status" value="3"/>
</dbReference>
<evidence type="ECO:0000256" key="14">
    <source>
        <dbReference type="ARBA" id="ARBA00064003"/>
    </source>
</evidence>
<dbReference type="SMART" id="SM00304">
    <property type="entry name" value="HAMP"/>
    <property type="match status" value="1"/>
</dbReference>
<dbReference type="SUPFAM" id="SSF55874">
    <property type="entry name" value="ATPase domain of HSP90 chaperone/DNA topoisomerase II/histidine kinase"/>
    <property type="match status" value="1"/>
</dbReference>
<organism evidence="25 26">
    <name type="scientific">Desulfobulbus propionicus (strain ATCC 33891 / DSM 2032 / VKM B-1956 / 1pr3)</name>
    <dbReference type="NCBI Taxonomy" id="577650"/>
    <lineage>
        <taxon>Bacteria</taxon>
        <taxon>Pseudomonadati</taxon>
        <taxon>Thermodesulfobacteriota</taxon>
        <taxon>Desulfobulbia</taxon>
        <taxon>Desulfobulbales</taxon>
        <taxon>Desulfobulbaceae</taxon>
        <taxon>Desulfobulbus</taxon>
    </lineage>
</organism>
<dbReference type="SMART" id="SM00091">
    <property type="entry name" value="PAS"/>
    <property type="match status" value="1"/>
</dbReference>
<dbReference type="CDD" id="cd06225">
    <property type="entry name" value="HAMP"/>
    <property type="match status" value="1"/>
</dbReference>
<keyword evidence="13 19" id="KW-0472">Membrane</keyword>
<dbReference type="InterPro" id="IPR035965">
    <property type="entry name" value="PAS-like_dom_sf"/>
</dbReference>
<evidence type="ECO:0000256" key="13">
    <source>
        <dbReference type="ARBA" id="ARBA00023136"/>
    </source>
</evidence>
<dbReference type="InterPro" id="IPR004358">
    <property type="entry name" value="Sig_transdc_His_kin-like_C"/>
</dbReference>
<evidence type="ECO:0000256" key="9">
    <source>
        <dbReference type="ARBA" id="ARBA00022777"/>
    </source>
</evidence>
<comment type="subcellular location">
    <subcellularLocation>
        <location evidence="2">Cell membrane</location>
        <topology evidence="2">Multi-pass membrane protein</topology>
    </subcellularLocation>
</comment>
<comment type="subunit">
    <text evidence="14">At low DSF concentrations, interacts with RpfF.</text>
</comment>
<evidence type="ECO:0000259" key="22">
    <source>
        <dbReference type="PROSITE" id="PS50113"/>
    </source>
</evidence>
<evidence type="ECO:0000313" key="25">
    <source>
        <dbReference type="EMBL" id="ADW18650.1"/>
    </source>
</evidence>
<dbReference type="PROSITE" id="PS50110">
    <property type="entry name" value="RESPONSE_REGULATORY"/>
    <property type="match status" value="1"/>
</dbReference>
<feature type="transmembrane region" description="Helical" evidence="19">
    <location>
        <begin position="290"/>
        <end position="313"/>
    </location>
</feature>
<evidence type="ECO:0000256" key="18">
    <source>
        <dbReference type="SAM" id="MobiDB-lite"/>
    </source>
</evidence>
<dbReference type="InterPro" id="IPR000014">
    <property type="entry name" value="PAS"/>
</dbReference>
<dbReference type="Pfam" id="PF02518">
    <property type="entry name" value="HATPase_c"/>
    <property type="match status" value="1"/>
</dbReference>
<keyword evidence="12" id="KW-0902">Two-component regulatory system</keyword>
<dbReference type="Pfam" id="PF13426">
    <property type="entry name" value="PAS_9"/>
    <property type="match status" value="1"/>
</dbReference>
<evidence type="ECO:0000259" key="24">
    <source>
        <dbReference type="PROSITE" id="PS50894"/>
    </source>
</evidence>
<dbReference type="PANTHER" id="PTHR45339">
    <property type="entry name" value="HYBRID SIGNAL TRANSDUCTION HISTIDINE KINASE J"/>
    <property type="match status" value="1"/>
</dbReference>
<reference evidence="25 26" key="1">
    <citation type="journal article" date="2011" name="Stand. Genomic Sci.">
        <title>Complete genome sequence of Desulfobulbus propionicus type strain (1pr3).</title>
        <authorList>
            <person name="Pagani I."/>
            <person name="Lapidus A."/>
            <person name="Nolan M."/>
            <person name="Lucas S."/>
            <person name="Hammon N."/>
            <person name="Deshpande S."/>
            <person name="Cheng J.F."/>
            <person name="Chertkov O."/>
            <person name="Davenport K."/>
            <person name="Tapia R."/>
            <person name="Han C."/>
            <person name="Goodwin L."/>
            <person name="Pitluck S."/>
            <person name="Liolios K."/>
            <person name="Mavromatis K."/>
            <person name="Ivanova N."/>
            <person name="Mikhailova N."/>
            <person name="Pati A."/>
            <person name="Chen A."/>
            <person name="Palaniappan K."/>
            <person name="Land M."/>
            <person name="Hauser L."/>
            <person name="Chang Y.J."/>
            <person name="Jeffries C.D."/>
            <person name="Detter J.C."/>
            <person name="Brambilla E."/>
            <person name="Kannan K.P."/>
            <person name="Djao O.D."/>
            <person name="Rohde M."/>
            <person name="Pukall R."/>
            <person name="Spring S."/>
            <person name="Goker M."/>
            <person name="Sikorski J."/>
            <person name="Woyke T."/>
            <person name="Bristow J."/>
            <person name="Eisen J.A."/>
            <person name="Markowitz V."/>
            <person name="Hugenholtz P."/>
            <person name="Kyrpides N.C."/>
            <person name="Klenk H.P."/>
        </authorList>
    </citation>
    <scope>NUCLEOTIDE SEQUENCE [LARGE SCALE GENOMIC DNA]</scope>
    <source>
        <strain evidence="26">ATCC 33891 / DSM 2032 / 1pr3</strain>
    </source>
</reference>
<dbReference type="Pfam" id="PF00512">
    <property type="entry name" value="HisKA"/>
    <property type="match status" value="1"/>
</dbReference>
<feature type="region of interest" description="Disordered" evidence="18">
    <location>
        <begin position="1039"/>
        <end position="1058"/>
    </location>
</feature>
<evidence type="ECO:0000259" key="23">
    <source>
        <dbReference type="PROSITE" id="PS50885"/>
    </source>
</evidence>
<feature type="modified residue" description="4-aspartylphosphate" evidence="17">
    <location>
        <position position="817"/>
    </location>
</feature>
<dbReference type="SMART" id="SM00387">
    <property type="entry name" value="HATPase_c"/>
    <property type="match status" value="1"/>
</dbReference>
<dbReference type="CDD" id="cd18774">
    <property type="entry name" value="PDC2_HK_sensor"/>
    <property type="match status" value="1"/>
</dbReference>
<proteinExistence type="predicted"/>
<keyword evidence="6" id="KW-0808">Transferase</keyword>
<dbReference type="InterPro" id="IPR036097">
    <property type="entry name" value="HisK_dim/P_sf"/>
</dbReference>
<name>A0A7U3YNI8_DESPD</name>
<keyword evidence="9 25" id="KW-0418">Kinase</keyword>
<dbReference type="GO" id="GO:0000155">
    <property type="term" value="F:phosphorelay sensor kinase activity"/>
    <property type="evidence" value="ECO:0007669"/>
    <property type="project" value="InterPro"/>
</dbReference>
<evidence type="ECO:0000256" key="3">
    <source>
        <dbReference type="ARBA" id="ARBA00012438"/>
    </source>
</evidence>
<keyword evidence="11 19" id="KW-1133">Transmembrane helix</keyword>
<dbReference type="PRINTS" id="PR00344">
    <property type="entry name" value="BCTRLSENSOR"/>
</dbReference>
<dbReference type="InterPro" id="IPR003661">
    <property type="entry name" value="HisK_dim/P_dom"/>
</dbReference>
<evidence type="ECO:0000256" key="8">
    <source>
        <dbReference type="ARBA" id="ARBA00022741"/>
    </source>
</evidence>
<dbReference type="EC" id="2.7.13.3" evidence="3"/>
<dbReference type="Gene3D" id="1.20.120.160">
    <property type="entry name" value="HPT domain"/>
    <property type="match status" value="1"/>
</dbReference>
<dbReference type="FunFam" id="1.10.287.130:FF:000002">
    <property type="entry name" value="Two-component osmosensing histidine kinase"/>
    <property type="match status" value="1"/>
</dbReference>
<keyword evidence="26" id="KW-1185">Reference proteome</keyword>
<sequence length="1058" mass="115382">MNPDRVPVPKVSAEPSAGFLGRSLRRQLLVVFGSAMGLLLVVSLAGIFFLVRTTERQGWIGRQHEATQRVVHTVGEFMQRQQEVLRTVDLLAGDQPGDTGATLTQLLREQPIIKELIQVDADGRVLARASTDAPVLADLFTVAQANWFVTARRGDTYIGDMQLSAATEPYAVFAVPASRGGVIACRLRVDRFSQLVAELHFGRGGISYLVSREGRVIAHSGSRLIPGAHEQGHHHHLLDLIRTTVDSWSGTYQNFNGHWVVGTIAAVPGTPWMAVTELPLEEAHAASWRALWTLFIAALIITATLTVLVTWLLKRQFLGPLEQLQQGVTQIGHGALDHRIVLAGPSEYLHLAGAFNHMAATLQQREAQLAEQNRAMQASEARYRAIVEDQTELVCRYLPTGDITFANEAFCRYFDRPRDQLDGVDCRQMLSPDNPEAALRLLDTLCPAHPVARSEHRLVRPDGEIRWLHWTNRAIFDDRGNLVEYAGVGHDVTERKQTAEALLRTKEEAEAANRAKSRFLANMSHEIRTPLNAIIGMTHLAMHTREDDKRQRFLATVAHAADSLLGLLNDILDISKMEAGQLSLATEPFDPRRLVEASVATLAAQASEKGLDLRLHLGPALPDCLLGDALRLRQILLNLLGNAVKFTPAGTITLEAFAEEAEDADNRVYLHLRVTDTGIGIPAEKLELIFNRFEQADNSYGRQYGGAGLGLSISAQLAALMHGRLWAESRENQGSTFHCLIPFPRCAWPAEANGADNETGTAPAVSRLRILVVDDNEVNRDVAAMTLERNHAVTTADNGLEALRTLAAEPVDLVLMDVQMPVMDGLATTTVIRAIEQGRPLPVELPDNLGPALAARLTGRRLPIMAMTAHAMDGDRDMCLQAGMDAYVTKPFQPDQLTMVVGSLALSRPDDAARAAVDAPQQPPAVSVPQSVEPTAEAVTAYLLATTLLETDQVAKILAAVRTSMAEHLDAADHAFRTDDLDGVARAAHTLKGTLMQCGLEVWARMAQEIVAAIRTTQVLPPADLLADLRQGLAELLAPERPADSGGQTTPSRPHTVA</sequence>
<dbReference type="Gene3D" id="3.30.565.10">
    <property type="entry name" value="Histidine kinase-like ATPase, C-terminal domain"/>
    <property type="match status" value="1"/>
</dbReference>
<keyword evidence="7 19" id="KW-0812">Transmembrane</keyword>
<dbReference type="SMART" id="SM00388">
    <property type="entry name" value="HisKA"/>
    <property type="match status" value="1"/>
</dbReference>
<dbReference type="SUPFAM" id="SSF158472">
    <property type="entry name" value="HAMP domain-like"/>
    <property type="match status" value="1"/>
</dbReference>
<dbReference type="NCBIfam" id="TIGR00229">
    <property type="entry name" value="sensory_box"/>
    <property type="match status" value="1"/>
</dbReference>
<dbReference type="SUPFAM" id="SSF47226">
    <property type="entry name" value="Histidine-containing phosphotransfer domain, HPT domain"/>
    <property type="match status" value="1"/>
</dbReference>
<evidence type="ECO:0000256" key="6">
    <source>
        <dbReference type="ARBA" id="ARBA00022679"/>
    </source>
</evidence>
<dbReference type="PROSITE" id="PS50894">
    <property type="entry name" value="HPT"/>
    <property type="match status" value="1"/>
</dbReference>
<dbReference type="InterPro" id="IPR036641">
    <property type="entry name" value="HPT_dom_sf"/>
</dbReference>
<dbReference type="InterPro" id="IPR001789">
    <property type="entry name" value="Sig_transdc_resp-reg_receiver"/>
</dbReference>
<evidence type="ECO:0000259" key="21">
    <source>
        <dbReference type="PROSITE" id="PS50110"/>
    </source>
</evidence>
<evidence type="ECO:0000256" key="15">
    <source>
        <dbReference type="ARBA" id="ARBA00068150"/>
    </source>
</evidence>
<dbReference type="Gene3D" id="1.10.287.130">
    <property type="match status" value="1"/>
</dbReference>
<dbReference type="InterPro" id="IPR003594">
    <property type="entry name" value="HATPase_dom"/>
</dbReference>
<dbReference type="InterPro" id="IPR036890">
    <property type="entry name" value="HATPase_C_sf"/>
</dbReference>
<dbReference type="Proteomes" id="UP000006365">
    <property type="component" value="Chromosome"/>
</dbReference>
<dbReference type="CDD" id="cd00082">
    <property type="entry name" value="HisKA"/>
    <property type="match status" value="1"/>
</dbReference>
<dbReference type="Pfam" id="PF00672">
    <property type="entry name" value="HAMP"/>
    <property type="match status" value="1"/>
</dbReference>
<dbReference type="InterPro" id="IPR033479">
    <property type="entry name" value="dCache_1"/>
</dbReference>
<feature type="domain" description="Histidine kinase" evidence="20">
    <location>
        <begin position="522"/>
        <end position="745"/>
    </location>
</feature>
<dbReference type="GO" id="GO:0005886">
    <property type="term" value="C:plasma membrane"/>
    <property type="evidence" value="ECO:0007669"/>
    <property type="project" value="UniProtKB-SubCell"/>
</dbReference>
<dbReference type="GO" id="GO:0005524">
    <property type="term" value="F:ATP binding"/>
    <property type="evidence" value="ECO:0007669"/>
    <property type="project" value="UniProtKB-KW"/>
</dbReference>
<evidence type="ECO:0000256" key="10">
    <source>
        <dbReference type="ARBA" id="ARBA00022840"/>
    </source>
</evidence>
<dbReference type="InterPro" id="IPR005467">
    <property type="entry name" value="His_kinase_dom"/>
</dbReference>
<evidence type="ECO:0000256" key="17">
    <source>
        <dbReference type="PROSITE-ProRule" id="PRU00169"/>
    </source>
</evidence>
<dbReference type="FunFam" id="3.30.565.10:FF:000010">
    <property type="entry name" value="Sensor histidine kinase RcsC"/>
    <property type="match status" value="1"/>
</dbReference>
<dbReference type="InterPro" id="IPR011006">
    <property type="entry name" value="CheY-like_superfamily"/>
</dbReference>
<evidence type="ECO:0000313" key="26">
    <source>
        <dbReference type="Proteomes" id="UP000006365"/>
    </source>
</evidence>
<dbReference type="Pfam" id="PF01627">
    <property type="entry name" value="Hpt"/>
    <property type="match status" value="1"/>
</dbReference>
<evidence type="ECO:0000259" key="20">
    <source>
        <dbReference type="PROSITE" id="PS50109"/>
    </source>
</evidence>
<protein>
    <recommendedName>
        <fullName evidence="15">Sensory/regulatory protein RpfC</fullName>
        <ecNumber evidence="3">2.7.13.3</ecNumber>
    </recommendedName>
</protein>
<evidence type="ECO:0000256" key="19">
    <source>
        <dbReference type="SAM" id="Phobius"/>
    </source>
</evidence>
<dbReference type="CDD" id="cd17546">
    <property type="entry name" value="REC_hyHK_CKI1_RcsC-like"/>
    <property type="match status" value="1"/>
</dbReference>
<dbReference type="KEGG" id="dpr:Despr_2512"/>
<feature type="domain" description="HAMP" evidence="23">
    <location>
        <begin position="315"/>
        <end position="367"/>
    </location>
</feature>
<comment type="catalytic activity">
    <reaction evidence="1">
        <text>ATP + protein L-histidine = ADP + protein N-phospho-L-histidine.</text>
        <dbReference type="EC" id="2.7.13.3"/>
    </reaction>
</comment>
<evidence type="ECO:0000256" key="11">
    <source>
        <dbReference type="ARBA" id="ARBA00022989"/>
    </source>
</evidence>
<evidence type="ECO:0000256" key="16">
    <source>
        <dbReference type="PROSITE-ProRule" id="PRU00110"/>
    </source>
</evidence>
<dbReference type="SMART" id="SM00086">
    <property type="entry name" value="PAC"/>
    <property type="match status" value="1"/>
</dbReference>
<evidence type="ECO:0000256" key="2">
    <source>
        <dbReference type="ARBA" id="ARBA00004651"/>
    </source>
</evidence>
<dbReference type="Pfam" id="PF00072">
    <property type="entry name" value="Response_reg"/>
    <property type="match status" value="2"/>
</dbReference>
<dbReference type="RefSeq" id="WP_015725176.1">
    <property type="nucleotide sequence ID" value="NC_014972.1"/>
</dbReference>
<dbReference type="Gene3D" id="6.10.340.10">
    <property type="match status" value="1"/>
</dbReference>
<dbReference type="EMBL" id="CP002364">
    <property type="protein sequence ID" value="ADW18650.1"/>
    <property type="molecule type" value="Genomic_DNA"/>
</dbReference>
<dbReference type="CDD" id="cd00130">
    <property type="entry name" value="PAS"/>
    <property type="match status" value="1"/>
</dbReference>
<evidence type="ECO:0000256" key="1">
    <source>
        <dbReference type="ARBA" id="ARBA00000085"/>
    </source>
</evidence>
<feature type="transmembrane region" description="Helical" evidence="19">
    <location>
        <begin position="28"/>
        <end position="51"/>
    </location>
</feature>
<dbReference type="Pfam" id="PF02743">
    <property type="entry name" value="dCache_1"/>
    <property type="match status" value="1"/>
</dbReference>
<dbReference type="PROSITE" id="PS50885">
    <property type="entry name" value="HAMP"/>
    <property type="match status" value="1"/>
</dbReference>
<dbReference type="SUPFAM" id="SSF52172">
    <property type="entry name" value="CheY-like"/>
    <property type="match status" value="1"/>
</dbReference>
<keyword evidence="8" id="KW-0547">Nucleotide-binding</keyword>
<feature type="domain" description="Response regulatory" evidence="21">
    <location>
        <begin position="769"/>
        <end position="905"/>
    </location>
</feature>
<feature type="domain" description="HPt" evidence="24">
    <location>
        <begin position="950"/>
        <end position="1040"/>
    </location>
</feature>
<accession>A0A7U3YNI8</accession>
<evidence type="ECO:0000256" key="7">
    <source>
        <dbReference type="ARBA" id="ARBA00022692"/>
    </source>
</evidence>
<gene>
    <name evidence="25" type="ordered locus">Despr_2512</name>
</gene>
<dbReference type="PROSITE" id="PS50113">
    <property type="entry name" value="PAC"/>
    <property type="match status" value="1"/>
</dbReference>
<keyword evidence="10" id="KW-0067">ATP-binding</keyword>
<keyword evidence="4" id="KW-1003">Cell membrane</keyword>
<dbReference type="InterPro" id="IPR001610">
    <property type="entry name" value="PAC"/>
</dbReference>
<dbReference type="InterPro" id="IPR008207">
    <property type="entry name" value="Sig_transdc_His_kin_Hpt_dom"/>
</dbReference>
<evidence type="ECO:0000256" key="12">
    <source>
        <dbReference type="ARBA" id="ARBA00023012"/>
    </source>
</evidence>
<evidence type="ECO:0000256" key="4">
    <source>
        <dbReference type="ARBA" id="ARBA00022475"/>
    </source>
</evidence>
<feature type="domain" description="PAC" evidence="22">
    <location>
        <begin position="452"/>
        <end position="504"/>
    </location>
</feature>
<keyword evidence="5 17" id="KW-0597">Phosphoprotein</keyword>
<dbReference type="SMART" id="SM00448">
    <property type="entry name" value="REC"/>
    <property type="match status" value="1"/>
</dbReference>
<feature type="compositionally biased region" description="Polar residues" evidence="18">
    <location>
        <begin position="1046"/>
        <end position="1058"/>
    </location>
</feature>
<dbReference type="SUPFAM" id="SSF47384">
    <property type="entry name" value="Homodimeric domain of signal transducing histidine kinase"/>
    <property type="match status" value="1"/>
</dbReference>
<dbReference type="PANTHER" id="PTHR45339:SF5">
    <property type="entry name" value="HISTIDINE KINASE"/>
    <property type="match status" value="1"/>
</dbReference>
<feature type="modified residue" description="Phosphohistidine" evidence="16">
    <location>
        <position position="989"/>
    </location>
</feature>
<dbReference type="PROSITE" id="PS50109">
    <property type="entry name" value="HIS_KIN"/>
    <property type="match status" value="1"/>
</dbReference>
<dbReference type="CDD" id="cd16922">
    <property type="entry name" value="HATPase_EvgS-ArcB-TorS-like"/>
    <property type="match status" value="1"/>
</dbReference>
<dbReference type="InterPro" id="IPR000700">
    <property type="entry name" value="PAS-assoc_C"/>
</dbReference>